<dbReference type="AlphaFoldDB" id="A0A6J4SDZ9"/>
<dbReference type="EMBL" id="CADCVM010000228">
    <property type="protein sequence ID" value="CAA9496323.1"/>
    <property type="molecule type" value="Genomic_DNA"/>
</dbReference>
<evidence type="ECO:0000313" key="1">
    <source>
        <dbReference type="EMBL" id="CAA9496323.1"/>
    </source>
</evidence>
<protein>
    <submittedName>
        <fullName evidence="1">Uncharacterized protein</fullName>
    </submittedName>
</protein>
<organism evidence="1">
    <name type="scientific">uncultured Rubrobacteraceae bacterium</name>
    <dbReference type="NCBI Taxonomy" id="349277"/>
    <lineage>
        <taxon>Bacteria</taxon>
        <taxon>Bacillati</taxon>
        <taxon>Actinomycetota</taxon>
        <taxon>Rubrobacteria</taxon>
        <taxon>Rubrobacterales</taxon>
        <taxon>Rubrobacteraceae</taxon>
        <taxon>environmental samples</taxon>
    </lineage>
</organism>
<reference evidence="1" key="1">
    <citation type="submission" date="2020-02" db="EMBL/GenBank/DDBJ databases">
        <authorList>
            <person name="Meier V. D."/>
        </authorList>
    </citation>
    <scope>NUCLEOTIDE SEQUENCE</scope>
    <source>
        <strain evidence="1">AVDCRST_MAG05</strain>
    </source>
</reference>
<accession>A0A6J4SDZ9</accession>
<name>A0A6J4SDZ9_9ACTN</name>
<sequence>MPWPVGAKLEAPGPSGPGASLRSVVELNAHVLTATARTLGRTSAPNAPIPEFV</sequence>
<proteinExistence type="predicted"/>
<gene>
    <name evidence="1" type="ORF">AVDCRST_MAG05-2163</name>
</gene>